<feature type="compositionally biased region" description="Basic and acidic residues" evidence="1">
    <location>
        <begin position="64"/>
        <end position="75"/>
    </location>
</feature>
<accession>A0A9X9PYZ9</accession>
<name>A0A9X9PYZ9_GULGU</name>
<keyword evidence="3" id="KW-1185">Reference proteome</keyword>
<organism evidence="2 3">
    <name type="scientific">Gulo gulo</name>
    <name type="common">Wolverine</name>
    <name type="synonym">Gluton</name>
    <dbReference type="NCBI Taxonomy" id="48420"/>
    <lineage>
        <taxon>Eukaryota</taxon>
        <taxon>Metazoa</taxon>
        <taxon>Chordata</taxon>
        <taxon>Craniata</taxon>
        <taxon>Vertebrata</taxon>
        <taxon>Euteleostomi</taxon>
        <taxon>Mammalia</taxon>
        <taxon>Eutheria</taxon>
        <taxon>Laurasiatheria</taxon>
        <taxon>Carnivora</taxon>
        <taxon>Caniformia</taxon>
        <taxon>Musteloidea</taxon>
        <taxon>Mustelidae</taxon>
        <taxon>Guloninae</taxon>
        <taxon>Gulo</taxon>
    </lineage>
</organism>
<proteinExistence type="predicted"/>
<dbReference type="Proteomes" id="UP000269945">
    <property type="component" value="Unassembled WGS sequence"/>
</dbReference>
<feature type="non-terminal residue" evidence="2">
    <location>
        <position position="75"/>
    </location>
</feature>
<reference evidence="2 3" key="1">
    <citation type="submission" date="2018-10" db="EMBL/GenBank/DDBJ databases">
        <authorList>
            <person name="Ekblom R."/>
            <person name="Jareborg N."/>
        </authorList>
    </citation>
    <scope>NUCLEOTIDE SEQUENCE [LARGE SCALE GENOMIC DNA]</scope>
    <source>
        <tissue evidence="2">Muscle</tissue>
    </source>
</reference>
<comment type="caution">
    <text evidence="2">The sequence shown here is derived from an EMBL/GenBank/DDBJ whole genome shotgun (WGS) entry which is preliminary data.</text>
</comment>
<gene>
    <name evidence="2" type="ORF">BN2614_LOCUS2</name>
</gene>
<evidence type="ECO:0000256" key="1">
    <source>
        <dbReference type="SAM" id="MobiDB-lite"/>
    </source>
</evidence>
<sequence length="75" mass="7774">GTADIQGCGHRILPGGVGTPDPQSAATVQRCDVGELWTPLLPGSPSVKARPDHGFGAREAALGCKEKGDRRLPSR</sequence>
<dbReference type="EMBL" id="CYRY02010155">
    <property type="protein sequence ID" value="VCW78455.1"/>
    <property type="molecule type" value="Genomic_DNA"/>
</dbReference>
<evidence type="ECO:0000313" key="2">
    <source>
        <dbReference type="EMBL" id="VCW78455.1"/>
    </source>
</evidence>
<evidence type="ECO:0000313" key="3">
    <source>
        <dbReference type="Proteomes" id="UP000269945"/>
    </source>
</evidence>
<dbReference type="AlphaFoldDB" id="A0A9X9PYZ9"/>
<protein>
    <submittedName>
        <fullName evidence="2">Uncharacterized protein</fullName>
    </submittedName>
</protein>
<feature type="region of interest" description="Disordered" evidence="1">
    <location>
        <begin position="1"/>
        <end position="26"/>
    </location>
</feature>
<feature type="region of interest" description="Disordered" evidence="1">
    <location>
        <begin position="42"/>
        <end position="75"/>
    </location>
</feature>
<feature type="non-terminal residue" evidence="2">
    <location>
        <position position="1"/>
    </location>
</feature>